<dbReference type="Pfam" id="PF05542">
    <property type="entry name" value="DUF760"/>
    <property type="match status" value="1"/>
</dbReference>
<keyword evidence="2" id="KW-1185">Reference proteome</keyword>
<dbReference type="EMBL" id="BLLF01000904">
    <property type="protein sequence ID" value="GFH15813.1"/>
    <property type="molecule type" value="Genomic_DNA"/>
</dbReference>
<comment type="caution">
    <text evidence="1">The sequence shown here is derived from an EMBL/GenBank/DDBJ whole genome shotgun (WGS) entry which is preliminary data.</text>
</comment>
<sequence length="129" mass="14170">MGAAATATFSNATLKMSKFQMAQVYAASIMFGYFLRRVDKRFQLEKALGSLRAAVGKDASSMEEVMERMAKAVESDAVETLLMTVATQRRAVLEAVAFGTFLRDVESWVDQEYSLLTPLPAPRLPPGRG</sequence>
<reference evidence="1 2" key="1">
    <citation type="submission" date="2020-02" db="EMBL/GenBank/DDBJ databases">
        <title>Draft genome sequence of Haematococcus lacustris strain NIES-144.</title>
        <authorList>
            <person name="Morimoto D."/>
            <person name="Nakagawa S."/>
            <person name="Yoshida T."/>
            <person name="Sawayama S."/>
        </authorList>
    </citation>
    <scope>NUCLEOTIDE SEQUENCE [LARGE SCALE GENOMIC DNA]</scope>
    <source>
        <strain evidence="1 2">NIES-144</strain>
    </source>
</reference>
<evidence type="ECO:0000313" key="1">
    <source>
        <dbReference type="EMBL" id="GFH15813.1"/>
    </source>
</evidence>
<organism evidence="1 2">
    <name type="scientific">Haematococcus lacustris</name>
    <name type="common">Green alga</name>
    <name type="synonym">Haematococcus pluvialis</name>
    <dbReference type="NCBI Taxonomy" id="44745"/>
    <lineage>
        <taxon>Eukaryota</taxon>
        <taxon>Viridiplantae</taxon>
        <taxon>Chlorophyta</taxon>
        <taxon>core chlorophytes</taxon>
        <taxon>Chlorophyceae</taxon>
        <taxon>CS clade</taxon>
        <taxon>Chlamydomonadales</taxon>
        <taxon>Haematococcaceae</taxon>
        <taxon>Haematococcus</taxon>
    </lineage>
</organism>
<accession>A0A699YZT9</accession>
<protein>
    <submittedName>
        <fullName evidence="1">Uncharacterized protein</fullName>
    </submittedName>
</protein>
<dbReference type="AlphaFoldDB" id="A0A699YZT9"/>
<dbReference type="Proteomes" id="UP000485058">
    <property type="component" value="Unassembled WGS sequence"/>
</dbReference>
<gene>
    <name evidence="1" type="ORF">HaLaN_12118</name>
</gene>
<proteinExistence type="predicted"/>
<dbReference type="PANTHER" id="PTHR31808">
    <property type="entry name" value="EXPRESSED PROTEIN"/>
    <property type="match status" value="1"/>
</dbReference>
<dbReference type="PANTHER" id="PTHR31808:SF4">
    <property type="entry name" value="LIGASE, PUTATIVE (DUF760)-RELATED"/>
    <property type="match status" value="1"/>
</dbReference>
<dbReference type="InterPro" id="IPR008479">
    <property type="entry name" value="DUF760"/>
</dbReference>
<evidence type="ECO:0000313" key="2">
    <source>
        <dbReference type="Proteomes" id="UP000485058"/>
    </source>
</evidence>
<name>A0A699YZT9_HAELA</name>
<dbReference type="InterPro" id="IPR038925">
    <property type="entry name" value="At3g17800-like"/>
</dbReference>